<sequence length="201" mass="21423">MSDRTITRALRDAAVKAAEAAGYTVSRQTGVGRGPNQRLVLEEDGKTKTAALRTSRDFWVAFPPDGNGGWKTLDDVDTVLLAINDDYDNPTKATTWLLDADKVRDCFNERAAVMTERGQTLRAGMGVWVSAYPLASDDHHVAGSGMVKGVLPLAVDVPLEPGASAELAQADVSTPIDDAIAMLAEELGIDADRISISIRGV</sequence>
<evidence type="ECO:0000313" key="1">
    <source>
        <dbReference type="EMBL" id="CUH48960.1"/>
    </source>
</evidence>
<dbReference type="RefSeq" id="WP_058278437.1">
    <property type="nucleotide sequence ID" value="NZ_CYPU01000049.1"/>
</dbReference>
<name>A0A0P1EG08_9RHOB</name>
<dbReference type="OrthoDB" id="8446811at2"/>
<dbReference type="EMBL" id="CYPU01000049">
    <property type="protein sequence ID" value="CUH48960.1"/>
    <property type="molecule type" value="Genomic_DNA"/>
</dbReference>
<dbReference type="Proteomes" id="UP000050783">
    <property type="component" value="Unassembled WGS sequence"/>
</dbReference>
<accession>A0A0P1EG08</accession>
<reference evidence="1 2" key="1">
    <citation type="submission" date="2015-09" db="EMBL/GenBank/DDBJ databases">
        <authorList>
            <consortium name="Swine Surveillance"/>
        </authorList>
    </citation>
    <scope>NUCLEOTIDE SEQUENCE [LARGE SCALE GENOMIC DNA]</scope>
    <source>
        <strain evidence="1 2">CECT 4292</strain>
    </source>
</reference>
<organism evidence="1 2">
    <name type="scientific">Ruegeria atlantica</name>
    <dbReference type="NCBI Taxonomy" id="81569"/>
    <lineage>
        <taxon>Bacteria</taxon>
        <taxon>Pseudomonadati</taxon>
        <taxon>Pseudomonadota</taxon>
        <taxon>Alphaproteobacteria</taxon>
        <taxon>Rhodobacterales</taxon>
        <taxon>Roseobacteraceae</taxon>
        <taxon>Ruegeria</taxon>
    </lineage>
</organism>
<proteinExistence type="predicted"/>
<dbReference type="GeneID" id="55494315"/>
<evidence type="ECO:0000313" key="2">
    <source>
        <dbReference type="Proteomes" id="UP000050783"/>
    </source>
</evidence>
<protein>
    <submittedName>
        <fullName evidence="1">Uncharacterized protein</fullName>
    </submittedName>
</protein>
<dbReference type="AlphaFoldDB" id="A0A0P1EG08"/>
<gene>
    <name evidence="1" type="ORF">RUA4292_03151</name>
</gene>